<dbReference type="RefSeq" id="WP_179922661.1">
    <property type="nucleotide sequence ID" value="NZ_CP058909.1"/>
</dbReference>
<dbReference type="Proteomes" id="UP000509346">
    <property type="component" value="Chromosome"/>
</dbReference>
<evidence type="ECO:0000313" key="3">
    <source>
        <dbReference type="Proteomes" id="UP000509346"/>
    </source>
</evidence>
<reference evidence="2 3" key="1">
    <citation type="submission" date="2020-07" db="EMBL/GenBank/DDBJ databases">
        <title>Halosimplex litoreum sp. nov. and Halosimplex rubrum sp. nov., isolated from different salt environments.</title>
        <authorList>
            <person name="Cui H."/>
        </authorList>
    </citation>
    <scope>NUCLEOTIDE SEQUENCE [LARGE SCALE GENOMIC DNA]</scope>
    <source>
        <strain evidence="2 3">R2</strain>
    </source>
</reference>
<keyword evidence="1" id="KW-0812">Transmembrane</keyword>
<evidence type="ECO:0000256" key="1">
    <source>
        <dbReference type="SAM" id="Phobius"/>
    </source>
</evidence>
<dbReference type="EMBL" id="CP058909">
    <property type="protein sequence ID" value="QLH82193.1"/>
    <property type="molecule type" value="Genomic_DNA"/>
</dbReference>
<organism evidence="2 3">
    <name type="scientific">Halosimplex pelagicum</name>
    <dbReference type="NCBI Taxonomy" id="869886"/>
    <lineage>
        <taxon>Archaea</taxon>
        <taxon>Methanobacteriati</taxon>
        <taxon>Methanobacteriota</taxon>
        <taxon>Stenosarchaea group</taxon>
        <taxon>Halobacteria</taxon>
        <taxon>Halobacteriales</taxon>
        <taxon>Haloarculaceae</taxon>
        <taxon>Halosimplex</taxon>
    </lineage>
</organism>
<evidence type="ECO:0000313" key="2">
    <source>
        <dbReference type="EMBL" id="QLH82193.1"/>
    </source>
</evidence>
<dbReference type="OrthoDB" id="220704at2157"/>
<protein>
    <submittedName>
        <fullName evidence="2">Uncharacterized protein</fullName>
    </submittedName>
</protein>
<keyword evidence="1" id="KW-0472">Membrane</keyword>
<dbReference type="GeneID" id="56083224"/>
<dbReference type="AlphaFoldDB" id="A0A7D5TBE2"/>
<feature type="transmembrane region" description="Helical" evidence="1">
    <location>
        <begin position="15"/>
        <end position="36"/>
    </location>
</feature>
<gene>
    <name evidence="2" type="ORF">HZS54_11505</name>
</gene>
<name>A0A7D5TBE2_9EURY</name>
<keyword evidence="1" id="KW-1133">Transmembrane helix</keyword>
<accession>A0A7D5TBE2</accession>
<proteinExistence type="predicted"/>
<dbReference type="KEGG" id="hpel:HZS54_11505"/>
<sequence length="85" mass="9492">MSTESSTPNPLESTLTGYVALSEAAAFPSGIGIGMYSRDSPDSIRRHRPNSVVTNVERARQIARDYHDWDLPSEDEILEQRLRAC</sequence>
<keyword evidence="3" id="KW-1185">Reference proteome</keyword>